<dbReference type="CDD" id="cd01127">
    <property type="entry name" value="TrwB_TraG_TraD_VirD4"/>
    <property type="match status" value="1"/>
</dbReference>
<evidence type="ECO:0000259" key="2">
    <source>
        <dbReference type="Pfam" id="PF01935"/>
    </source>
</evidence>
<evidence type="ECO:0000313" key="5">
    <source>
        <dbReference type="Proteomes" id="UP000272781"/>
    </source>
</evidence>
<evidence type="ECO:0000313" key="3">
    <source>
        <dbReference type="EMBL" id="QCI29144.1"/>
    </source>
</evidence>
<dbReference type="PANTHER" id="PTHR30121:SF6">
    <property type="entry name" value="SLR6007 PROTEIN"/>
    <property type="match status" value="1"/>
</dbReference>
<dbReference type="PANTHER" id="PTHR30121">
    <property type="entry name" value="UNCHARACTERIZED PROTEIN YJGR-RELATED"/>
    <property type="match status" value="1"/>
</dbReference>
<evidence type="ECO:0000313" key="6">
    <source>
        <dbReference type="Proteomes" id="UP000298805"/>
    </source>
</evidence>
<keyword evidence="1" id="KW-0175">Coiled coil</keyword>
<feature type="domain" description="Helicase HerA central" evidence="2">
    <location>
        <begin position="21"/>
        <end position="305"/>
    </location>
</feature>
<dbReference type="Proteomes" id="UP000298805">
    <property type="component" value="Chromosome"/>
</dbReference>
<organism evidence="4 5">
    <name type="scientific">Caminibacter pacificus</name>
    <dbReference type="NCBI Taxonomy" id="1424653"/>
    <lineage>
        <taxon>Bacteria</taxon>
        <taxon>Pseudomonadati</taxon>
        <taxon>Campylobacterota</taxon>
        <taxon>Epsilonproteobacteria</taxon>
        <taxon>Nautiliales</taxon>
        <taxon>Nautiliaceae</taxon>
        <taxon>Caminibacter</taxon>
    </lineage>
</organism>
<dbReference type="EMBL" id="CP027432">
    <property type="protein sequence ID" value="QCI29144.1"/>
    <property type="molecule type" value="Genomic_DNA"/>
</dbReference>
<proteinExistence type="predicted"/>
<sequence>MKEIYEKMGLFYLGKDAEDDSLTLNKSKHLTTHAIIIGMTGSGKTGLGIDLIEEAAIDNIPVLVIDPKGDMGNLCLAFPEMKPEDFKPWIDESTAQAKGMSVDELAEKTAKMWKEGIESFHQDLDRVKRYAEVDKTIYTPGSTAGVSVNILGSFEAPGEEVVDDVDLFASLINSSVSSILSLIGIDADPVSSKEHLLISNIFYYFWSKGQSLSLEELIGYITNPPFEKIGVMPLKTFYPQKERLELAMKFNNVLSSVGFSTWISGEPLDIGKMLYDKNGKAKIAIFSIAHLSDNERMFFVTLLLNRFISWMRRQRGSSSLKAMLYMDEIFGYFPPSKNPPSKEPMLLLLKQARAFGIGVVLSTQNPVDIDYKGLSNIGTWFVGKLQTKQDIEKVVDSLSDGEDKKEVAEKIANLKGRHFYLKNVHEDDVREFYTRWVLSYLKGPMTKDDIRRLMKDKKTEVQETPAVTKTSDSDGGMKPIVSKKIKEYFNDTNINSDDPFYPYIYANAKVRFYNQKRGIDFEEEFDYKLELYEGMNTIDWEEAVEERPTNLSRKYKSSAKFAKLPEIVENATSLKEFERKLKDYLYHNKKIELFACKKLKMESKLGESEEDFRAKVDGVLKDKKEAEIEKIEKKYKTKFERLQDKLQRLEIKLEKEKSDVSSKTTDTLLDIGMGILGALFGRKSSAVTKGASALKKGGRIVKEKRDVEAVEMQIEEVKEDIKNLKEELEAEIEKIEEKYDPSNYEIESVSIKPRRSDVSVEDIALLWEK</sequence>
<dbReference type="InterPro" id="IPR051162">
    <property type="entry name" value="T4SS_component"/>
</dbReference>
<dbReference type="RefSeq" id="WP_123352916.1">
    <property type="nucleotide sequence ID" value="NZ_CP027432.2"/>
</dbReference>
<dbReference type="Pfam" id="PF01935">
    <property type="entry name" value="DUF87"/>
    <property type="match status" value="1"/>
</dbReference>
<name>A0AAJ4RBN0_9BACT</name>
<keyword evidence="6" id="KW-1185">Reference proteome</keyword>
<accession>A0AAJ4RBN0</accession>
<dbReference type="InterPro" id="IPR002789">
    <property type="entry name" value="HerA_central"/>
</dbReference>
<dbReference type="AlphaFoldDB" id="A0AAJ4RBN0"/>
<protein>
    <submittedName>
        <fullName evidence="3">DUF87 domain-containing protein</fullName>
    </submittedName>
    <submittedName>
        <fullName evidence="4">Uncharacterized protein DUF87</fullName>
    </submittedName>
</protein>
<dbReference type="Gene3D" id="3.40.50.300">
    <property type="entry name" value="P-loop containing nucleotide triphosphate hydrolases"/>
    <property type="match status" value="2"/>
</dbReference>
<feature type="coiled-coil region" evidence="1">
    <location>
        <begin position="700"/>
        <end position="745"/>
    </location>
</feature>
<evidence type="ECO:0000256" key="1">
    <source>
        <dbReference type="SAM" id="Coils"/>
    </source>
</evidence>
<dbReference type="SUPFAM" id="SSF52540">
    <property type="entry name" value="P-loop containing nucleoside triphosphate hydrolases"/>
    <property type="match status" value="1"/>
</dbReference>
<evidence type="ECO:0000313" key="4">
    <source>
        <dbReference type="EMBL" id="ROR39037.1"/>
    </source>
</evidence>
<feature type="coiled-coil region" evidence="1">
    <location>
        <begin position="621"/>
        <end position="666"/>
    </location>
</feature>
<dbReference type="Proteomes" id="UP000272781">
    <property type="component" value="Unassembled WGS sequence"/>
</dbReference>
<dbReference type="EMBL" id="RJVK01000004">
    <property type="protein sequence ID" value="ROR39037.1"/>
    <property type="molecule type" value="Genomic_DNA"/>
</dbReference>
<gene>
    <name evidence="3" type="ORF">C6V80_09300</name>
    <name evidence="4" type="ORF">EDC58_1528</name>
</gene>
<reference evidence="4 5" key="2">
    <citation type="submission" date="2018-11" db="EMBL/GenBank/DDBJ databases">
        <title>Genomic Encyclopedia of Type Strains, Phase IV (KMG-IV): sequencing the most valuable type-strain genomes for metagenomic binning, comparative biology and taxonomic classification.</title>
        <authorList>
            <person name="Goeker M."/>
        </authorList>
    </citation>
    <scope>NUCLEOTIDE SEQUENCE [LARGE SCALE GENOMIC DNA]</scope>
    <source>
        <strain evidence="4 5">DSM 27783</strain>
    </source>
</reference>
<reference evidence="6" key="1">
    <citation type="submission" date="2018-03" db="EMBL/GenBank/DDBJ databases">
        <title>A comparative analysis of the Nautiliaceae.</title>
        <authorList>
            <person name="Grosche A."/>
            <person name="Smedile F."/>
            <person name="Vetriani C."/>
        </authorList>
    </citation>
    <scope>NUCLEOTIDE SEQUENCE [LARGE SCALE GENOMIC DNA]</scope>
    <source>
        <strain evidence="6">TB6</strain>
    </source>
</reference>
<reference evidence="3" key="3">
    <citation type="submission" date="2019-06" db="EMBL/GenBank/DDBJ databases">
        <title>A comparative analysis of the Nautiliaceae.</title>
        <authorList>
            <person name="Grosche A."/>
            <person name="Smedile F."/>
            <person name="Vetriani C."/>
        </authorList>
    </citation>
    <scope>NUCLEOTIDE SEQUENCE</scope>
    <source>
        <strain evidence="3">TB6</strain>
    </source>
</reference>
<dbReference type="InterPro" id="IPR027417">
    <property type="entry name" value="P-loop_NTPase"/>
</dbReference>